<dbReference type="Proteomes" id="UP000660339">
    <property type="component" value="Unassembled WGS sequence"/>
</dbReference>
<keyword evidence="2" id="KW-1185">Reference proteome</keyword>
<evidence type="ECO:0000313" key="2">
    <source>
        <dbReference type="Proteomes" id="UP000660339"/>
    </source>
</evidence>
<comment type="caution">
    <text evidence="1">The sequence shown here is derived from an EMBL/GenBank/DDBJ whole genome shotgun (WGS) entry which is preliminary data.</text>
</comment>
<reference evidence="1" key="1">
    <citation type="submission" date="2021-01" db="EMBL/GenBank/DDBJ databases">
        <title>Whole genome shotgun sequence of Catellatospora methionotrophica NBRC 14553.</title>
        <authorList>
            <person name="Komaki H."/>
            <person name="Tamura T."/>
        </authorList>
    </citation>
    <scope>NUCLEOTIDE SEQUENCE</scope>
    <source>
        <strain evidence="1">NBRC 14553</strain>
    </source>
</reference>
<dbReference type="AlphaFoldDB" id="A0A8J3PGE3"/>
<proteinExistence type="predicted"/>
<protein>
    <submittedName>
        <fullName evidence="1">Uncharacterized protein</fullName>
    </submittedName>
</protein>
<dbReference type="EMBL" id="BONJ01000020">
    <property type="protein sequence ID" value="GIG15303.1"/>
    <property type="molecule type" value="Genomic_DNA"/>
</dbReference>
<evidence type="ECO:0000313" key="1">
    <source>
        <dbReference type="EMBL" id="GIG15303.1"/>
    </source>
</evidence>
<gene>
    <name evidence="1" type="ORF">Cme02nite_36350</name>
</gene>
<organism evidence="1 2">
    <name type="scientific">Catellatospora methionotrophica</name>
    <dbReference type="NCBI Taxonomy" id="121620"/>
    <lineage>
        <taxon>Bacteria</taxon>
        <taxon>Bacillati</taxon>
        <taxon>Actinomycetota</taxon>
        <taxon>Actinomycetes</taxon>
        <taxon>Micromonosporales</taxon>
        <taxon>Micromonosporaceae</taxon>
        <taxon>Catellatospora</taxon>
    </lineage>
</organism>
<accession>A0A8J3PGE3</accession>
<name>A0A8J3PGE3_9ACTN</name>
<sequence>MAGMALTVGPSFTVAGYLTTAPPDFDTECEATLYAADSLVGHAAFWRAYLTGPLGADRAADHALPVGAAERNEMDAVLDDPERWPAVPVRLAGDDRMWIVYRNFESDAGLDFVRVSPDRPVQVHDLAQDCGSSSMTWADLLALAEVPDERLSWAQRFVLLLPLLEPQELPDDAGAVIDRALDGIGAANRAAVVAELLDALDWQTH</sequence>